<reference evidence="1 2" key="1">
    <citation type="submission" date="2011-08" db="EMBL/GenBank/DDBJ databases">
        <authorList>
            <person name="Liu Z.J."/>
            <person name="Shi F.L."/>
            <person name="Lu J.Q."/>
            <person name="Li M."/>
            <person name="Wang Z.L."/>
        </authorList>
    </citation>
    <scope>NUCLEOTIDE SEQUENCE [LARGE SCALE GENOMIC DNA]</scope>
    <source>
        <strain evidence="1 2">USNM 41457</strain>
    </source>
</reference>
<accession>J8ZUD3</accession>
<dbReference type="InParanoid" id="J8ZUD3"/>
<dbReference type="VEuPathDB" id="MicrosporidiaDB:EDEG_02349"/>
<keyword evidence="2" id="KW-1185">Reference proteome</keyword>
<name>J8ZUD3_EDHAE</name>
<dbReference type="AlphaFoldDB" id="J8ZUD3"/>
<sequence length="858" mass="101605">MKKEKAKISKNNNSNLQRLSFKCKKMFVLFLTFHFRMLNSISNSNVSFSVESPSSNEGNTFNQQNSYIHDFLISYHKQKYLNSQQKLNTRSFLANMVLSESEVDFEDVIEILQLLKKSRMANKITNSSSKSLINQTNDHKANEKMLNKIYDDIKFFISQNLEKQASIDETNLSRIHNLIDNIDEYLIKFIERMKQDELSTIYDFLQNLERLIYNNDYLVSSCNLSSKNKEKSSCVRFEYFKKNNEKTNSSNENSSQSLIKKINKLELNIASKFINSKFIHHIDIDYLEKMPVIPPKSLPEIFSDNNTKNHIILWLFYINNCLDKIYSLQNDVNLCKKSIKKQEITYKNSIHNTLTSSFHIDNYKHIYKNIDSVLVNKTYYYTANFLCIKRWFIESQNYSGSDKQFNTLNTTLKTPKTLFYEPFLNNMLTSREETSRSNIAFTCQSFNKPISDLKKQKKNEENTIFYKFMISIFNRICENINYFRNRFLEPRKIHPGEFDFLIDEYFNKNFSKITELCESLFYQNNKHHYIKLYLHGLDFDSDGYFLPNNSVLQIKDEYLLKFAIGKKLLETINEEIKFKSSGEINQTFENFKKIYSDKFIVSNSKKSLRIFPQFAKNMNIIMRNPCLLKIFEQCKYMVEEPTNQNIILHRSKYSLKQVLNYDIRNKLYVIFDNIEIDIADLKVLLLSDNYLTQAEIIFSEGFKIQSKCYNSPHFHEIICNLERILRSLGIEIPVGLLDKHDQFMYDNPIQISSSCTNITDPIVIFRDYFSNKSFDPLIVRNALALNKYPASKLYKESSDRYEKRLGNTLNLYWDFKLKERLISRGYDLMIVPTTLCFKSEIAWVFEIPRNQNILYDED</sequence>
<comment type="caution">
    <text evidence="1">The sequence shown here is derived from an EMBL/GenBank/DDBJ whole genome shotgun (WGS) entry which is preliminary data.</text>
</comment>
<proteinExistence type="predicted"/>
<evidence type="ECO:0000313" key="1">
    <source>
        <dbReference type="EMBL" id="EJW03283.1"/>
    </source>
</evidence>
<dbReference type="Proteomes" id="UP000003163">
    <property type="component" value="Unassembled WGS sequence"/>
</dbReference>
<protein>
    <submittedName>
        <fullName evidence="1">Uncharacterized protein</fullName>
    </submittedName>
</protein>
<dbReference type="EMBL" id="AFBI03000041">
    <property type="protein sequence ID" value="EJW03283.1"/>
    <property type="molecule type" value="Genomic_DNA"/>
</dbReference>
<reference evidence="2" key="2">
    <citation type="submission" date="2015-07" db="EMBL/GenBank/DDBJ databases">
        <title>Contrasting host-pathogen interactions and genome evolution in two generalist and specialist microsporidian pathogens of mosquitoes.</title>
        <authorList>
            <consortium name="The Broad Institute Genomics Platform"/>
            <consortium name="The Broad Institute Genome Sequencing Center for Infectious Disease"/>
            <person name="Cuomo C.A."/>
            <person name="Sanscrainte N.D."/>
            <person name="Goldberg J.M."/>
            <person name="Heiman D."/>
            <person name="Young S."/>
            <person name="Zeng Q."/>
            <person name="Becnel J.J."/>
            <person name="Birren B.W."/>
        </authorList>
    </citation>
    <scope>NUCLEOTIDE SEQUENCE [LARGE SCALE GENOMIC DNA]</scope>
    <source>
        <strain evidence="2">USNM 41457</strain>
    </source>
</reference>
<gene>
    <name evidence="1" type="ORF">EDEG_02349</name>
</gene>
<organism evidence="1 2">
    <name type="scientific">Edhazardia aedis (strain USNM 41457)</name>
    <name type="common">Microsporidian parasite</name>
    <dbReference type="NCBI Taxonomy" id="1003232"/>
    <lineage>
        <taxon>Eukaryota</taxon>
        <taxon>Fungi</taxon>
        <taxon>Fungi incertae sedis</taxon>
        <taxon>Microsporidia</taxon>
        <taxon>Edhazardia</taxon>
    </lineage>
</organism>
<dbReference type="HOGENOM" id="CLU_333175_0_0_1"/>
<evidence type="ECO:0000313" key="2">
    <source>
        <dbReference type="Proteomes" id="UP000003163"/>
    </source>
</evidence>